<dbReference type="Proteomes" id="UP000615446">
    <property type="component" value="Unassembled WGS sequence"/>
</dbReference>
<feature type="compositionally biased region" description="Basic and acidic residues" evidence="1">
    <location>
        <begin position="743"/>
        <end position="759"/>
    </location>
</feature>
<dbReference type="AlphaFoldDB" id="A0A8H3QUP4"/>
<feature type="compositionally biased region" description="Polar residues" evidence="1">
    <location>
        <begin position="608"/>
        <end position="617"/>
    </location>
</feature>
<dbReference type="Gene3D" id="1.10.150.50">
    <property type="entry name" value="Transcription Factor, Ets-1"/>
    <property type="match status" value="1"/>
</dbReference>
<feature type="region of interest" description="Disordered" evidence="1">
    <location>
        <begin position="594"/>
        <end position="658"/>
    </location>
</feature>
<reference evidence="2" key="1">
    <citation type="submission" date="2019-10" db="EMBL/GenBank/DDBJ databases">
        <title>Conservation and host-specific expression of non-tandemly repeated heterogenous ribosome RNA gene in arbuscular mycorrhizal fungi.</title>
        <authorList>
            <person name="Maeda T."/>
            <person name="Kobayashi Y."/>
            <person name="Nakagawa T."/>
            <person name="Ezawa T."/>
            <person name="Yamaguchi K."/>
            <person name="Bino T."/>
            <person name="Nishimoto Y."/>
            <person name="Shigenobu S."/>
            <person name="Kawaguchi M."/>
        </authorList>
    </citation>
    <scope>NUCLEOTIDE SEQUENCE</scope>
    <source>
        <strain evidence="2">HR1</strain>
    </source>
</reference>
<feature type="region of interest" description="Disordered" evidence="1">
    <location>
        <begin position="684"/>
        <end position="772"/>
    </location>
</feature>
<dbReference type="EMBL" id="BLAL01000228">
    <property type="protein sequence ID" value="GES93320.1"/>
    <property type="molecule type" value="Genomic_DNA"/>
</dbReference>
<evidence type="ECO:0000256" key="1">
    <source>
        <dbReference type="SAM" id="MobiDB-lite"/>
    </source>
</evidence>
<name>A0A8H3QUP4_9GLOM</name>
<dbReference type="OrthoDB" id="2386207at2759"/>
<sequence>MSSETGTPYTPASTSTTENEAVTLADEIKKYNTTELIDFLRREEDLGLSEKALEILETQGVNGRAFLKTSKEEFQGLGLGFGPAKNLAEFAKEFPHHIDEKNPAFKFCIEDILRRIKNMGPVVDSNEAMRCEYISTILHMAVSILEGLVILSQMEVSGDDSSGHVNYAIKRIIDNLLEKIICITEGKQNLPGIGVAQNLIQCKSSCEMNLNTLKKKRTADEAFEEYEYVYGIVTTGTDWYFILHSTEGIYCTSKTEYRISLTEDALKDSTDLRKNVKRILEVIVGLLKDRISVSEEPANKKRRVEEMIKKKIIRITELEAENAEIPDLRRKLSEFDAERVDLRRKLSVSDTEIAELKCRNAKFLRSNAEYNERRDAKNAKLKARIEEMESDSEIKQRNKEKKNEKNGQGLIQEISLSVPKDNHVTKISEITRSRKSDNSNALVSSFYGTSMIEISQHLAQLCDKALIAEEHRLEANQEEILCWYHYGINFVFQLEALCDKNKIGEKKARGLIYDEVVKQVNILRKKRSQDTGVPLPYITRDGLRKKTQRAEKIYKLLKKIGLDKIQYIKSYSANKISKFTNDEIQKIMDHFSNKPSTDFSEDRDNFINDDSSSQTDASEVRVNPLVSAEVSKSTAPIPLTHDSNSSDDSKEVSPNNSLKDVNDYYKMILEECEKDCEYFDKEIDSTSQPVKEMNEEVASQSGEESNESKSDNENDSSDSKEGMPDDSDDDGYDGYGGYNEYGECDRGYYYRDGGYERKTSPMMSPIISMVTA</sequence>
<accession>A0A8H3QUP4</accession>
<evidence type="ECO:0008006" key="4">
    <source>
        <dbReference type="Google" id="ProtNLM"/>
    </source>
</evidence>
<comment type="caution">
    <text evidence="2">The sequence shown here is derived from an EMBL/GenBank/DDBJ whole genome shotgun (WGS) entry which is preliminary data.</text>
</comment>
<proteinExistence type="predicted"/>
<feature type="compositionally biased region" description="Basic and acidic residues" evidence="1">
    <location>
        <begin position="384"/>
        <end position="405"/>
    </location>
</feature>
<gene>
    <name evidence="2" type="ORF">RCL2_002007100</name>
</gene>
<feature type="compositionally biased region" description="Basic and acidic residues" evidence="1">
    <location>
        <begin position="706"/>
        <end position="723"/>
    </location>
</feature>
<dbReference type="InterPro" id="IPR013761">
    <property type="entry name" value="SAM/pointed_sf"/>
</dbReference>
<feature type="region of interest" description="Disordered" evidence="1">
    <location>
        <begin position="384"/>
        <end position="408"/>
    </location>
</feature>
<organism evidence="2 3">
    <name type="scientific">Rhizophagus clarus</name>
    <dbReference type="NCBI Taxonomy" id="94130"/>
    <lineage>
        <taxon>Eukaryota</taxon>
        <taxon>Fungi</taxon>
        <taxon>Fungi incertae sedis</taxon>
        <taxon>Mucoromycota</taxon>
        <taxon>Glomeromycotina</taxon>
        <taxon>Glomeromycetes</taxon>
        <taxon>Glomerales</taxon>
        <taxon>Glomeraceae</taxon>
        <taxon>Rhizophagus</taxon>
    </lineage>
</organism>
<protein>
    <recommendedName>
        <fullName evidence="4">SAM domain-containing protein</fullName>
    </recommendedName>
</protein>
<evidence type="ECO:0000313" key="2">
    <source>
        <dbReference type="EMBL" id="GES93320.1"/>
    </source>
</evidence>
<evidence type="ECO:0000313" key="3">
    <source>
        <dbReference type="Proteomes" id="UP000615446"/>
    </source>
</evidence>